<dbReference type="NCBIfam" id="TIGR01444">
    <property type="entry name" value="fkbM_fam"/>
    <property type="match status" value="1"/>
</dbReference>
<evidence type="ECO:0000313" key="4">
    <source>
        <dbReference type="EMBL" id="MBP0480934.1"/>
    </source>
</evidence>
<dbReference type="Pfam" id="PF02475">
    <property type="entry name" value="TRM5-TYW2_MTfase"/>
    <property type="match status" value="1"/>
</dbReference>
<keyword evidence="5" id="KW-1185">Reference proteome</keyword>
<comment type="caution">
    <text evidence="4">The sequence shown here is derived from an EMBL/GenBank/DDBJ whole genome shotgun (WGS) entry which is preliminary data.</text>
</comment>
<feature type="domain" description="TRM5/TYW2-like methyltransferase" evidence="3">
    <location>
        <begin position="43"/>
        <end position="106"/>
    </location>
</feature>
<evidence type="ECO:0000256" key="2">
    <source>
        <dbReference type="ARBA" id="ARBA00022691"/>
    </source>
</evidence>
<dbReference type="RefSeq" id="WP_209358356.1">
    <property type="nucleotide sequence ID" value="NZ_JAGISH010000001.1"/>
</dbReference>
<keyword evidence="1" id="KW-0808">Transferase</keyword>
<keyword evidence="2" id="KW-0949">S-adenosyl-L-methionine</keyword>
<proteinExistence type="predicted"/>
<protein>
    <submittedName>
        <fullName evidence="4">FkbM family methyltransferase</fullName>
    </submittedName>
</protein>
<organism evidence="4 5">
    <name type="scientific">Sagittula salina</name>
    <dbReference type="NCBI Taxonomy" id="2820268"/>
    <lineage>
        <taxon>Bacteria</taxon>
        <taxon>Pseudomonadati</taxon>
        <taxon>Pseudomonadota</taxon>
        <taxon>Alphaproteobacteria</taxon>
        <taxon>Rhodobacterales</taxon>
        <taxon>Roseobacteraceae</taxon>
        <taxon>Sagittula</taxon>
    </lineage>
</organism>
<name>A0A940S1H3_9RHOB</name>
<dbReference type="InterPro" id="IPR006342">
    <property type="entry name" value="FkbM_mtfrase"/>
</dbReference>
<dbReference type="GO" id="GO:0008168">
    <property type="term" value="F:methyltransferase activity"/>
    <property type="evidence" value="ECO:0007669"/>
    <property type="project" value="UniProtKB-KW"/>
</dbReference>
<dbReference type="Proteomes" id="UP000675940">
    <property type="component" value="Unassembled WGS sequence"/>
</dbReference>
<dbReference type="InterPro" id="IPR029063">
    <property type="entry name" value="SAM-dependent_MTases_sf"/>
</dbReference>
<keyword evidence="4" id="KW-0489">Methyltransferase</keyword>
<gene>
    <name evidence="4" type="ORF">J5474_00310</name>
</gene>
<dbReference type="AlphaFoldDB" id="A0A940S1H3"/>
<dbReference type="InterPro" id="IPR056743">
    <property type="entry name" value="TRM5-TYW2-like_MTfase"/>
</dbReference>
<evidence type="ECO:0000313" key="5">
    <source>
        <dbReference type="Proteomes" id="UP000675940"/>
    </source>
</evidence>
<dbReference type="Gene3D" id="3.40.50.150">
    <property type="entry name" value="Vaccinia Virus protein VP39"/>
    <property type="match status" value="1"/>
</dbReference>
<evidence type="ECO:0000259" key="3">
    <source>
        <dbReference type="Pfam" id="PF02475"/>
    </source>
</evidence>
<accession>A0A940S1H3</accession>
<dbReference type="SUPFAM" id="SSF53335">
    <property type="entry name" value="S-adenosyl-L-methionine-dependent methyltransferases"/>
    <property type="match status" value="1"/>
</dbReference>
<dbReference type="CDD" id="cd02440">
    <property type="entry name" value="AdoMet_MTases"/>
    <property type="match status" value="1"/>
</dbReference>
<evidence type="ECO:0000256" key="1">
    <source>
        <dbReference type="ARBA" id="ARBA00022679"/>
    </source>
</evidence>
<sequence>MEGNEAVDRDPYLRSRGLRIPKHPALTTGRVRAALKEGTYERKECDAVMRVVREGDTVLELGGGIGYMSTLLSVKKKVRRVVSYEANPTLIDYIHSVHAANGVQNVEVRNALLSAEAGEPVPFYIRKNFLASSMDSEIDKEAITGKAMIARHPIGPVLDDLAPDVLVCDIEGAEAELLPAADWSGLRVAVIELHPQWIGQSGVQAVFDVMQKAGLTYFPKASEQKVVTFRKDW</sequence>
<reference evidence="4" key="1">
    <citation type="submission" date="2021-03" db="EMBL/GenBank/DDBJ databases">
        <title>Sagittula salina sp. nov. strain M10.9X isolated from the marine waste.</title>
        <authorList>
            <person name="Satari L."/>
            <person name="Molina-Menor E."/>
            <person name="Vidal-Verdu A."/>
            <person name="Pascual J."/>
            <person name="Pereto J."/>
            <person name="Porcar M."/>
        </authorList>
    </citation>
    <scope>NUCLEOTIDE SEQUENCE</scope>
    <source>
        <strain evidence="4">M10.9X</strain>
    </source>
</reference>
<dbReference type="EMBL" id="JAGISH010000001">
    <property type="protein sequence ID" value="MBP0480934.1"/>
    <property type="molecule type" value="Genomic_DNA"/>
</dbReference>
<dbReference type="GO" id="GO:0032259">
    <property type="term" value="P:methylation"/>
    <property type="evidence" value="ECO:0007669"/>
    <property type="project" value="UniProtKB-KW"/>
</dbReference>